<dbReference type="InterPro" id="IPR001442">
    <property type="entry name" value="Collagen_IV_NC"/>
</dbReference>
<keyword evidence="6" id="KW-0084">Basement membrane</keyword>
<reference evidence="11" key="2">
    <citation type="submission" date="2025-09" db="UniProtKB">
        <authorList>
            <consortium name="Ensembl"/>
        </authorList>
    </citation>
    <scope>IDENTIFICATION</scope>
</reference>
<dbReference type="Pfam" id="PF01391">
    <property type="entry name" value="Collagen"/>
    <property type="match status" value="3"/>
</dbReference>
<dbReference type="Gene3D" id="2.170.240.10">
    <property type="entry name" value="Collagen IV, non-collagenous"/>
    <property type="match status" value="1"/>
</dbReference>
<dbReference type="GO" id="GO:0005201">
    <property type="term" value="F:extracellular matrix structural constituent"/>
    <property type="evidence" value="ECO:0007669"/>
    <property type="project" value="InterPro"/>
</dbReference>
<dbReference type="PANTHER" id="PTHR24637">
    <property type="entry name" value="COLLAGEN"/>
    <property type="match status" value="1"/>
</dbReference>
<evidence type="ECO:0000313" key="12">
    <source>
        <dbReference type="Proteomes" id="UP000694522"/>
    </source>
</evidence>
<comment type="subcellular location">
    <subcellularLocation>
        <location evidence="2">Secreted</location>
        <location evidence="2">Extracellular space</location>
        <location evidence="2">Extracellular matrix</location>
        <location evidence="2">Basement membrane</location>
    </subcellularLocation>
</comment>
<proteinExistence type="predicted"/>
<feature type="region of interest" description="Disordered" evidence="9">
    <location>
        <begin position="79"/>
        <end position="227"/>
    </location>
</feature>
<dbReference type="SMART" id="SM00111">
    <property type="entry name" value="C4"/>
    <property type="match status" value="2"/>
</dbReference>
<evidence type="ECO:0000259" key="10">
    <source>
        <dbReference type="PROSITE" id="PS51403"/>
    </source>
</evidence>
<comment type="function">
    <text evidence="1">Type IV collagen is the major structural component of glomerular basement membranes (GBM), forming a 'chicken-wire' meshwork together with laminins, proteoglycans and entactin/nidogen.</text>
</comment>
<dbReference type="InterPro" id="IPR008160">
    <property type="entry name" value="Collagen"/>
</dbReference>
<name>A0A8B9GEA3_9PSIT</name>
<evidence type="ECO:0000256" key="9">
    <source>
        <dbReference type="SAM" id="MobiDB-lite"/>
    </source>
</evidence>
<dbReference type="Ensembl" id="ENSACOT00000022483.1">
    <property type="protein sequence ID" value="ENSACOP00000021717.1"/>
    <property type="gene ID" value="ENSACOG00000014852.1"/>
</dbReference>
<dbReference type="GO" id="GO:0005581">
    <property type="term" value="C:collagen trimer"/>
    <property type="evidence" value="ECO:0007669"/>
    <property type="project" value="UniProtKB-KW"/>
</dbReference>
<protein>
    <recommendedName>
        <fullName evidence="10">Collagen IV NC1 domain-containing protein</fullName>
    </recommendedName>
</protein>
<dbReference type="PANTHER" id="PTHR24637:SF421">
    <property type="entry name" value="CUTICLE COLLAGEN DPY-2"/>
    <property type="match status" value="1"/>
</dbReference>
<feature type="region of interest" description="Disordered" evidence="9">
    <location>
        <begin position="1"/>
        <end position="63"/>
    </location>
</feature>
<accession>A0A8B9GEA3</accession>
<feature type="domain" description="Collagen IV NC1" evidence="10">
    <location>
        <begin position="322"/>
        <end position="546"/>
    </location>
</feature>
<dbReference type="SUPFAM" id="SSF56436">
    <property type="entry name" value="C-type lectin-like"/>
    <property type="match status" value="2"/>
</dbReference>
<dbReference type="InterPro" id="IPR036954">
    <property type="entry name" value="Collagen_IV_NC_sf"/>
</dbReference>
<evidence type="ECO:0000256" key="8">
    <source>
        <dbReference type="ARBA" id="ARBA00023157"/>
    </source>
</evidence>
<feature type="compositionally biased region" description="Low complexity" evidence="9">
    <location>
        <begin position="288"/>
        <end position="297"/>
    </location>
</feature>
<evidence type="ECO:0000256" key="4">
    <source>
        <dbReference type="ARBA" id="ARBA00022530"/>
    </source>
</evidence>
<dbReference type="Proteomes" id="UP000694522">
    <property type="component" value="Unplaced"/>
</dbReference>
<dbReference type="InterPro" id="IPR016187">
    <property type="entry name" value="CTDL_fold"/>
</dbReference>
<dbReference type="GO" id="GO:0005604">
    <property type="term" value="C:basement membrane"/>
    <property type="evidence" value="ECO:0007669"/>
    <property type="project" value="UniProtKB-SubCell"/>
</dbReference>
<keyword evidence="7" id="KW-0176">Collagen</keyword>
<evidence type="ECO:0000256" key="6">
    <source>
        <dbReference type="ARBA" id="ARBA00022869"/>
    </source>
</evidence>
<sequence length="546" mass="55910">MKFQGPPGAPGLIGSPGAKGEPGDFSYDSILKGEKGDPGFPGQPGIPGREGLPGKDGLPGLQGPKGAPVCVFIYGEPGRTGSPGLSGDKGEKGSAGIPGMPGAPGPKGSPGIAGFPGNPGRHGEKGEKGLPGLAGIPGEPGLPGPAGSIGQKGEPGYDGIPGAAGAKGEQGEVGFPGSPGSPGIPGLKGEPGYAGPPGPKGNQGFPGLPGSAIEGPKGDRGPQGQPGLPGNFFTFGVNILLSFIRYCSELILPLNSHFFWFVGLPGPTGPPGPPGLKGAKGEQGSNGWPGTPGRPRGFPGPPGPEGLPGAMGPPGAPSVAHGFLVTRHSQTTEEPACPFGTRLIYHGYSLLYVQGNERAHGQDLGTAGSCLRKFSTMPFLFCNINNVCNFASRNDYSYWLSTPEPMPMSMAPITGDSIRPFISRCSVCEAPAMVIAVHSQTIQIPPCPEGWSSLWIGYSFVMHTSAGAEGSGQALASPGSCLEEFRSAPFIECHGRGTCNYYANAYSFWLATIERNEMFKKPTPSTLKAGDLRSNVSRCQVCMRKT</sequence>
<keyword evidence="4" id="KW-0272">Extracellular matrix</keyword>
<evidence type="ECO:0000256" key="7">
    <source>
        <dbReference type="ARBA" id="ARBA00023119"/>
    </source>
</evidence>
<keyword evidence="8" id="KW-1015">Disulfide bond</keyword>
<keyword evidence="12" id="KW-1185">Reference proteome</keyword>
<dbReference type="Pfam" id="PF01413">
    <property type="entry name" value="C4"/>
    <property type="match status" value="2"/>
</dbReference>
<evidence type="ECO:0000256" key="1">
    <source>
        <dbReference type="ARBA" id="ARBA00003696"/>
    </source>
</evidence>
<organism evidence="11 12">
    <name type="scientific">Amazona collaria</name>
    <name type="common">yellow-billed parrot</name>
    <dbReference type="NCBI Taxonomy" id="241587"/>
    <lineage>
        <taxon>Eukaryota</taxon>
        <taxon>Metazoa</taxon>
        <taxon>Chordata</taxon>
        <taxon>Craniata</taxon>
        <taxon>Vertebrata</taxon>
        <taxon>Euteleostomi</taxon>
        <taxon>Archelosauria</taxon>
        <taxon>Archosauria</taxon>
        <taxon>Dinosauria</taxon>
        <taxon>Saurischia</taxon>
        <taxon>Theropoda</taxon>
        <taxon>Coelurosauria</taxon>
        <taxon>Aves</taxon>
        <taxon>Neognathae</taxon>
        <taxon>Neoaves</taxon>
        <taxon>Telluraves</taxon>
        <taxon>Australaves</taxon>
        <taxon>Psittaciformes</taxon>
        <taxon>Psittacidae</taxon>
        <taxon>Amazona</taxon>
    </lineage>
</organism>
<reference evidence="11" key="1">
    <citation type="submission" date="2025-08" db="UniProtKB">
        <authorList>
            <consortium name="Ensembl"/>
        </authorList>
    </citation>
    <scope>IDENTIFICATION</scope>
</reference>
<keyword evidence="5" id="KW-0677">Repeat</keyword>
<evidence type="ECO:0000256" key="3">
    <source>
        <dbReference type="ARBA" id="ARBA00022525"/>
    </source>
</evidence>
<evidence type="ECO:0000256" key="5">
    <source>
        <dbReference type="ARBA" id="ARBA00022737"/>
    </source>
</evidence>
<feature type="region of interest" description="Disordered" evidence="9">
    <location>
        <begin position="271"/>
        <end position="310"/>
    </location>
</feature>
<dbReference type="FunFam" id="2.170.240.10:FF:000001">
    <property type="entry name" value="Collagen IV alpha 1 chain"/>
    <property type="match status" value="1"/>
</dbReference>
<dbReference type="PROSITE" id="PS51403">
    <property type="entry name" value="NC1_IV"/>
    <property type="match status" value="1"/>
</dbReference>
<evidence type="ECO:0000313" key="11">
    <source>
        <dbReference type="Ensembl" id="ENSACOP00000021717.1"/>
    </source>
</evidence>
<keyword evidence="3" id="KW-0964">Secreted</keyword>
<dbReference type="AlphaFoldDB" id="A0A8B9GEA3"/>
<evidence type="ECO:0000256" key="2">
    <source>
        <dbReference type="ARBA" id="ARBA00004302"/>
    </source>
</evidence>